<evidence type="ECO:0000256" key="4">
    <source>
        <dbReference type="ARBA" id="ARBA00023054"/>
    </source>
</evidence>
<feature type="region of interest" description="Disordered" evidence="7">
    <location>
        <begin position="53"/>
        <end position="92"/>
    </location>
</feature>
<keyword evidence="10" id="KW-1185">Reference proteome</keyword>
<evidence type="ECO:0000256" key="3">
    <source>
        <dbReference type="ARBA" id="ARBA00022490"/>
    </source>
</evidence>
<feature type="domain" description="GRIP" evidence="8">
    <location>
        <begin position="655"/>
        <end position="705"/>
    </location>
</feature>
<keyword evidence="3" id="KW-0963">Cytoplasm</keyword>
<feature type="coiled-coil region" evidence="6">
    <location>
        <begin position="5"/>
        <end position="39"/>
    </location>
</feature>
<evidence type="ECO:0000313" key="10">
    <source>
        <dbReference type="Proteomes" id="UP000037069"/>
    </source>
</evidence>
<dbReference type="OrthoDB" id="9898580at2759"/>
<evidence type="ECO:0000313" key="9">
    <source>
        <dbReference type="EMBL" id="KNC21731.1"/>
    </source>
</evidence>
<evidence type="ECO:0000256" key="1">
    <source>
        <dbReference type="ARBA" id="ARBA00004184"/>
    </source>
</evidence>
<evidence type="ECO:0000256" key="2">
    <source>
        <dbReference type="ARBA" id="ARBA00004496"/>
    </source>
</evidence>
<sequence>MERSRNDLESIINSQKEQLSRYEKRLKDIITAYKGLLKEKEALETSLTAILNKNDDKNVGPSSGDVQDSNMEQSNELQLSSKSEDGTKTDDKFSLQSQIATLMNSLATLSAEKSRMEASFQADKKVLRAQLQQKDEVINELRNNIKKNEELAKAEVDEFKAKLIIERQEHEKETNNQMLMIRELQKLYADERHLKENIEMQLNNFKTQFASNEAENTRISELQAQLKEAKAQIKLLNGQRSGTDPSLSAAQNSSVLLKQLQKEMQQLKEHHAIAIKNEQHRVQLAEEQSRKLAVLHESRVANLESRLAELSTSVGTYDRLRQQDQESIQLLKMQIHELEKMTSEHSNKSQLEGQLHDLYSDNRIKRAIPTNNDIANIIENIMYLKKILLQANSHSPNPIDLTNIFSVGADHSQCEEEIARASQQLEASKCQVVELEKKLNQQKDHIITLQEKVKDLNRNLDEQDLELKNYNEKLRVAVKEERSKWQTLHADTENDYRCKLNDLEQQLQKQRQRSLQLLDEKEQEIKALQTSFEIFHSTNQSNIGTSALNVAKNDINNATSSDGETLDDVVQDQQTTYKKTNIKAKKLSMGDSCHMLHYANEIARKDIEIANLRKAKYQAETSMRKAIHEKVTAQEELNNKIESLEEQVDRLERCKSREGANLEYLKNVIISYIVSKDTDGKRHMMNAISAVLQFTPQETKVINEAFNKK</sequence>
<dbReference type="InterPro" id="IPR000237">
    <property type="entry name" value="GRIP_dom"/>
</dbReference>
<dbReference type="STRING" id="7375.A0A0L0BNZ5"/>
<dbReference type="SMART" id="SM00755">
    <property type="entry name" value="Grip"/>
    <property type="match status" value="1"/>
</dbReference>
<protein>
    <recommendedName>
        <fullName evidence="8">GRIP domain-containing protein</fullName>
    </recommendedName>
</protein>
<reference evidence="9 10" key="1">
    <citation type="journal article" date="2015" name="Nat. Commun.">
        <title>Lucilia cuprina genome unlocks parasitic fly biology to underpin future interventions.</title>
        <authorList>
            <person name="Anstead C.A."/>
            <person name="Korhonen P.K."/>
            <person name="Young N.D."/>
            <person name="Hall R.S."/>
            <person name="Jex A.R."/>
            <person name="Murali S.C."/>
            <person name="Hughes D.S."/>
            <person name="Lee S.F."/>
            <person name="Perry T."/>
            <person name="Stroehlein A.J."/>
            <person name="Ansell B.R."/>
            <person name="Breugelmans B."/>
            <person name="Hofmann A."/>
            <person name="Qu J."/>
            <person name="Dugan S."/>
            <person name="Lee S.L."/>
            <person name="Chao H."/>
            <person name="Dinh H."/>
            <person name="Han Y."/>
            <person name="Doddapaneni H.V."/>
            <person name="Worley K.C."/>
            <person name="Muzny D.M."/>
            <person name="Ioannidis P."/>
            <person name="Waterhouse R.M."/>
            <person name="Zdobnov E.M."/>
            <person name="James P.J."/>
            <person name="Bagnall N.H."/>
            <person name="Kotze A.C."/>
            <person name="Gibbs R.A."/>
            <person name="Richards S."/>
            <person name="Batterham P."/>
            <person name="Gasser R.B."/>
        </authorList>
    </citation>
    <scope>NUCLEOTIDE SEQUENCE [LARGE SCALE GENOMIC DNA]</scope>
    <source>
        <strain evidence="9 10">LS</strain>
        <tissue evidence="9">Full body</tissue>
    </source>
</reference>
<dbReference type="AlphaFoldDB" id="A0A0L0BNZ5"/>
<dbReference type="Gene3D" id="1.10.220.60">
    <property type="entry name" value="GRIP domain"/>
    <property type="match status" value="1"/>
</dbReference>
<evidence type="ECO:0000256" key="5">
    <source>
        <dbReference type="ARBA" id="ARBA00023136"/>
    </source>
</evidence>
<dbReference type="InterPro" id="IPR051952">
    <property type="entry name" value="Golgi-autophagy_related"/>
</dbReference>
<evidence type="ECO:0000259" key="8">
    <source>
        <dbReference type="PROSITE" id="PS50913"/>
    </source>
</evidence>
<feature type="coiled-coil region" evidence="6">
    <location>
        <begin position="124"/>
        <end position="277"/>
    </location>
</feature>
<feature type="compositionally biased region" description="Polar residues" evidence="7">
    <location>
        <begin position="60"/>
        <end position="81"/>
    </location>
</feature>
<feature type="compositionally biased region" description="Basic and acidic residues" evidence="7">
    <location>
        <begin position="82"/>
        <end position="92"/>
    </location>
</feature>
<dbReference type="PROSITE" id="PS50913">
    <property type="entry name" value="GRIP"/>
    <property type="match status" value="1"/>
</dbReference>
<proteinExistence type="predicted"/>
<dbReference type="GO" id="GO:0005794">
    <property type="term" value="C:Golgi apparatus"/>
    <property type="evidence" value="ECO:0007669"/>
    <property type="project" value="TreeGrafter"/>
</dbReference>
<dbReference type="EMBL" id="JRES01001582">
    <property type="protein sequence ID" value="KNC21731.1"/>
    <property type="molecule type" value="Genomic_DNA"/>
</dbReference>
<feature type="coiled-coil region" evidence="6">
    <location>
        <begin position="411"/>
        <end position="531"/>
    </location>
</feature>
<dbReference type="PANTHER" id="PTHR23157">
    <property type="entry name" value="GRIP AND COILED-COIL DOMAIN-CONTAINING PROTEIN 1"/>
    <property type="match status" value="1"/>
</dbReference>
<keyword evidence="5" id="KW-0472">Membrane</keyword>
<dbReference type="OMA" id="AEMQAIN"/>
<dbReference type="Pfam" id="PF01465">
    <property type="entry name" value="GRIP"/>
    <property type="match status" value="1"/>
</dbReference>
<evidence type="ECO:0000256" key="7">
    <source>
        <dbReference type="SAM" id="MobiDB-lite"/>
    </source>
</evidence>
<accession>A0A0L0BNZ5</accession>
<comment type="caution">
    <text evidence="9">The sequence shown here is derived from an EMBL/GenBank/DDBJ whole genome shotgun (WGS) entry which is preliminary data.</text>
</comment>
<gene>
    <name evidence="9" type="ORF">FF38_04016</name>
</gene>
<evidence type="ECO:0000256" key="6">
    <source>
        <dbReference type="SAM" id="Coils"/>
    </source>
</evidence>
<feature type="coiled-coil region" evidence="6">
    <location>
        <begin position="600"/>
        <end position="661"/>
    </location>
</feature>
<dbReference type="Proteomes" id="UP000037069">
    <property type="component" value="Unassembled WGS sequence"/>
</dbReference>
<keyword evidence="4 6" id="KW-0175">Coiled coil</keyword>
<comment type="subcellular location">
    <subcellularLocation>
        <location evidence="2">Cytoplasm</location>
    </subcellularLocation>
    <subcellularLocation>
        <location evidence="1">Endomembrane system</location>
        <topology evidence="1">Peripheral membrane protein</topology>
    </subcellularLocation>
</comment>
<dbReference type="PANTHER" id="PTHR23157:SF25">
    <property type="entry name" value="GRIP AND COILED-COIL DOMAIN-CONTAINING PROTEIN 1"/>
    <property type="match status" value="1"/>
</dbReference>
<organism evidence="9 10">
    <name type="scientific">Lucilia cuprina</name>
    <name type="common">Green bottle fly</name>
    <name type="synonym">Australian sheep blowfly</name>
    <dbReference type="NCBI Taxonomy" id="7375"/>
    <lineage>
        <taxon>Eukaryota</taxon>
        <taxon>Metazoa</taxon>
        <taxon>Ecdysozoa</taxon>
        <taxon>Arthropoda</taxon>
        <taxon>Hexapoda</taxon>
        <taxon>Insecta</taxon>
        <taxon>Pterygota</taxon>
        <taxon>Neoptera</taxon>
        <taxon>Endopterygota</taxon>
        <taxon>Diptera</taxon>
        <taxon>Brachycera</taxon>
        <taxon>Muscomorpha</taxon>
        <taxon>Oestroidea</taxon>
        <taxon>Calliphoridae</taxon>
        <taxon>Luciliinae</taxon>
        <taxon>Lucilia</taxon>
    </lineage>
</organism>
<name>A0A0L0BNZ5_LUCCU</name>